<dbReference type="KEGG" id="pgr:PGTG_19469"/>
<dbReference type="HOGENOM" id="CLU_167736_0_0_1"/>
<evidence type="ECO:0000313" key="1">
    <source>
        <dbReference type="EMBL" id="EFP93493.1"/>
    </source>
</evidence>
<reference key="1">
    <citation type="submission" date="2007-01" db="EMBL/GenBank/DDBJ databases">
        <title>The Genome Sequence of Puccinia graminis f. sp. tritici Strain CRL 75-36-700-3.</title>
        <authorList>
            <consortium name="The Broad Institute Genome Sequencing Platform"/>
            <person name="Birren B."/>
            <person name="Lander E."/>
            <person name="Galagan J."/>
            <person name="Nusbaum C."/>
            <person name="Devon K."/>
            <person name="Cuomo C."/>
            <person name="Jaffe D."/>
            <person name="Butler J."/>
            <person name="Alvarez P."/>
            <person name="Gnerre S."/>
            <person name="Grabherr M."/>
            <person name="Mauceli E."/>
            <person name="Brockman W."/>
            <person name="Young S."/>
            <person name="LaButti K."/>
            <person name="Sykes S."/>
            <person name="DeCaprio D."/>
            <person name="Crawford M."/>
            <person name="Koehrsen M."/>
            <person name="Engels R."/>
            <person name="Montgomery P."/>
            <person name="Pearson M."/>
            <person name="Howarth C."/>
            <person name="Larson L."/>
            <person name="White J."/>
            <person name="Zeng Q."/>
            <person name="Kodira C."/>
            <person name="Yandava C."/>
            <person name="Alvarado L."/>
            <person name="O'Leary S."/>
            <person name="Szabo L."/>
            <person name="Dean R."/>
            <person name="Schein J."/>
        </authorList>
    </citation>
    <scope>NUCLEOTIDE SEQUENCE</scope>
    <source>
        <strain>CRL 75-36-700-3</strain>
    </source>
</reference>
<organism evidence="1 2">
    <name type="scientific">Puccinia graminis f. sp. tritici (strain CRL 75-36-700-3 / race SCCL)</name>
    <name type="common">Black stem rust fungus</name>
    <dbReference type="NCBI Taxonomy" id="418459"/>
    <lineage>
        <taxon>Eukaryota</taxon>
        <taxon>Fungi</taxon>
        <taxon>Dikarya</taxon>
        <taxon>Basidiomycota</taxon>
        <taxon>Pucciniomycotina</taxon>
        <taxon>Pucciniomycetes</taxon>
        <taxon>Pucciniales</taxon>
        <taxon>Pucciniaceae</taxon>
        <taxon>Puccinia</taxon>
    </lineage>
</organism>
<evidence type="ECO:0000313" key="2">
    <source>
        <dbReference type="Proteomes" id="UP000008783"/>
    </source>
</evidence>
<reference evidence="2" key="2">
    <citation type="journal article" date="2011" name="Proc. Natl. Acad. Sci. U.S.A.">
        <title>Obligate biotrophy features unraveled by the genomic analysis of rust fungi.</title>
        <authorList>
            <person name="Duplessis S."/>
            <person name="Cuomo C.A."/>
            <person name="Lin Y.-C."/>
            <person name="Aerts A."/>
            <person name="Tisserant E."/>
            <person name="Veneault-Fourrey C."/>
            <person name="Joly D.L."/>
            <person name="Hacquard S."/>
            <person name="Amselem J."/>
            <person name="Cantarel B.L."/>
            <person name="Chiu R."/>
            <person name="Coutinho P.M."/>
            <person name="Feau N."/>
            <person name="Field M."/>
            <person name="Frey P."/>
            <person name="Gelhaye E."/>
            <person name="Goldberg J."/>
            <person name="Grabherr M.G."/>
            <person name="Kodira C.D."/>
            <person name="Kohler A."/>
            <person name="Kuees U."/>
            <person name="Lindquist E.A."/>
            <person name="Lucas S.M."/>
            <person name="Mago R."/>
            <person name="Mauceli E."/>
            <person name="Morin E."/>
            <person name="Murat C."/>
            <person name="Pangilinan J.L."/>
            <person name="Park R."/>
            <person name="Pearson M."/>
            <person name="Quesneville H."/>
            <person name="Rouhier N."/>
            <person name="Sakthikumar S."/>
            <person name="Salamov A.A."/>
            <person name="Schmutz J."/>
            <person name="Selles B."/>
            <person name="Shapiro H."/>
            <person name="Tanguay P."/>
            <person name="Tuskan G.A."/>
            <person name="Henrissat B."/>
            <person name="Van de Peer Y."/>
            <person name="Rouze P."/>
            <person name="Ellis J.G."/>
            <person name="Dodds P.N."/>
            <person name="Schein J.E."/>
            <person name="Zhong S."/>
            <person name="Hamelin R.C."/>
            <person name="Grigoriev I.V."/>
            <person name="Szabo L.J."/>
            <person name="Martin F."/>
        </authorList>
    </citation>
    <scope>NUCLEOTIDE SEQUENCE [LARGE SCALE GENOMIC DNA]</scope>
    <source>
        <strain evidence="2">CRL 75-36-700-3 / race SCCL</strain>
    </source>
</reference>
<keyword evidence="2" id="KW-1185">Reference proteome</keyword>
<dbReference type="GeneID" id="10542642"/>
<protein>
    <submittedName>
        <fullName evidence="1">Uncharacterized protein</fullName>
    </submittedName>
</protein>
<gene>
    <name evidence="1" type="ORF">PGTG_19469</name>
</gene>
<accession>E3LAB8</accession>
<dbReference type="OrthoDB" id="2509438at2759"/>
<dbReference type="AlphaFoldDB" id="E3LAB8"/>
<sequence>MTTISYLYQARDRVQFLKEAVLSFEAMVALMEPDNLEGNESTERMSVTNCSYARQIEEAQNAISQRSMERNIPYYAVPDALVIWNIRRMRLGRDPIRIHGWKTKHERRLQMSTFNNQGN</sequence>
<dbReference type="InParanoid" id="E3LAB8"/>
<dbReference type="RefSeq" id="XP_003337912.1">
    <property type="nucleotide sequence ID" value="XM_003337864.1"/>
</dbReference>
<name>E3LAB8_PUCGT</name>
<dbReference type="Proteomes" id="UP000008783">
    <property type="component" value="Unassembled WGS sequence"/>
</dbReference>
<proteinExistence type="predicted"/>
<dbReference type="EMBL" id="DS178395">
    <property type="protein sequence ID" value="EFP93493.1"/>
    <property type="molecule type" value="Genomic_DNA"/>
</dbReference>
<dbReference type="VEuPathDB" id="FungiDB:PGTG_19469"/>